<gene>
    <name evidence="3" type="ORF">H9811_00915</name>
</gene>
<feature type="domain" description="Cobalamin synthesis G N-terminal" evidence="2">
    <location>
        <begin position="39"/>
        <end position="119"/>
    </location>
</feature>
<dbReference type="Gene3D" id="3.40.50.11220">
    <property type="match status" value="1"/>
</dbReference>
<dbReference type="Gene3D" id="3.30.420.180">
    <property type="entry name" value="CobE/GbiG C-terminal domain"/>
    <property type="match status" value="1"/>
</dbReference>
<dbReference type="PANTHER" id="PTHR37477:SF1">
    <property type="entry name" value="COBALT-PRECORRIN-5A HYDROLASE"/>
    <property type="match status" value="1"/>
</dbReference>
<reference evidence="3" key="1">
    <citation type="journal article" date="2021" name="PeerJ">
        <title>Extensive microbial diversity within the chicken gut microbiome revealed by metagenomics and culture.</title>
        <authorList>
            <person name="Gilroy R."/>
            <person name="Ravi A."/>
            <person name="Getino M."/>
            <person name="Pursley I."/>
            <person name="Horton D.L."/>
            <person name="Alikhan N.F."/>
            <person name="Baker D."/>
            <person name="Gharbi K."/>
            <person name="Hall N."/>
            <person name="Watson M."/>
            <person name="Adriaenssens E.M."/>
            <person name="Foster-Nyarko E."/>
            <person name="Jarju S."/>
            <person name="Secka A."/>
            <person name="Antonio M."/>
            <person name="Oren A."/>
            <person name="Chaudhuri R.R."/>
            <person name="La Ragione R."/>
            <person name="Hildebrand F."/>
            <person name="Pallen M.J."/>
        </authorList>
    </citation>
    <scope>NUCLEOTIDE SEQUENCE</scope>
    <source>
        <strain evidence="3">ChiSxjej1B13-11774</strain>
    </source>
</reference>
<dbReference type="InterPro" id="IPR038029">
    <property type="entry name" value="GbiG_N_sf"/>
</dbReference>
<dbReference type="InterPro" id="IPR021744">
    <property type="entry name" value="CbiG_N"/>
</dbReference>
<name>A0A9D2EPQ4_9FIRM</name>
<dbReference type="PANTHER" id="PTHR37477">
    <property type="entry name" value="COBALT-PRECORRIN-5A HYDROLASE"/>
    <property type="match status" value="1"/>
</dbReference>
<organism evidence="3 4">
    <name type="scientific">Candidatus Gemmiger excrementigallinarum</name>
    <dbReference type="NCBI Taxonomy" id="2838609"/>
    <lineage>
        <taxon>Bacteria</taxon>
        <taxon>Bacillati</taxon>
        <taxon>Bacillota</taxon>
        <taxon>Clostridia</taxon>
        <taxon>Eubacteriales</taxon>
        <taxon>Gemmiger</taxon>
    </lineage>
</organism>
<reference evidence="3" key="2">
    <citation type="submission" date="2021-04" db="EMBL/GenBank/DDBJ databases">
        <authorList>
            <person name="Gilroy R."/>
        </authorList>
    </citation>
    <scope>NUCLEOTIDE SEQUENCE</scope>
    <source>
        <strain evidence="3">ChiSxjej1B13-11774</strain>
    </source>
</reference>
<proteinExistence type="predicted"/>
<evidence type="ECO:0000259" key="2">
    <source>
        <dbReference type="Pfam" id="PF11760"/>
    </source>
</evidence>
<dbReference type="Pfam" id="PF11760">
    <property type="entry name" value="CbiG_N"/>
    <property type="match status" value="1"/>
</dbReference>
<dbReference type="Pfam" id="PF01890">
    <property type="entry name" value="CbiG_C"/>
    <property type="match status" value="1"/>
</dbReference>
<feature type="domain" description="CobE/GbiG C-terminal" evidence="1">
    <location>
        <begin position="201"/>
        <end position="314"/>
    </location>
</feature>
<evidence type="ECO:0000259" key="1">
    <source>
        <dbReference type="Pfam" id="PF01890"/>
    </source>
</evidence>
<evidence type="ECO:0000313" key="4">
    <source>
        <dbReference type="Proteomes" id="UP000824048"/>
    </source>
</evidence>
<sequence>MSIACLAFTEKGMKLARLLANELGATAERSGHPLTLRAWTEKHFHSDRALIYVGAVGIAVRAVAPFVQSKTTDPAVVVVDECAQFAVPLLSGHLGGANDLARKVAKICGAQPVITTATDSNGIFAVDEWARCQQCAVLHAPRIRNVSGALLAGQPVRIKSEMPVEGTPPQNVHLVEDGPYDVYVGLAPQPESVLWLVPQIVVLGIGCRKATPCRALENAFTAFGLTPQAVCAVASIDLKAQEGGLLEFCRNHDWMLQTYSAAELAQAEGTFTPSAFVEKTTGVDNVCERAAVLCSGGILVKPKTAGGGITLAAAVKPYRMDWRFHNEW</sequence>
<protein>
    <submittedName>
        <fullName evidence="3">Cobalt-precorrin 5A hydrolase</fullName>
    </submittedName>
</protein>
<keyword evidence="3" id="KW-0378">Hydrolase</keyword>
<dbReference type="AlphaFoldDB" id="A0A9D2EPQ4"/>
<evidence type="ECO:0000313" key="3">
    <source>
        <dbReference type="EMBL" id="HIZ41102.1"/>
    </source>
</evidence>
<dbReference type="InterPro" id="IPR002750">
    <property type="entry name" value="CobE/GbiG_C"/>
</dbReference>
<dbReference type="Proteomes" id="UP000824048">
    <property type="component" value="Unassembled WGS sequence"/>
</dbReference>
<dbReference type="InterPro" id="IPR036518">
    <property type="entry name" value="CobE/GbiG_C_sf"/>
</dbReference>
<dbReference type="SUPFAM" id="SSF159672">
    <property type="entry name" value="CbiG N-terminal domain-like"/>
    <property type="match status" value="1"/>
</dbReference>
<comment type="caution">
    <text evidence="3">The sequence shown here is derived from an EMBL/GenBank/DDBJ whole genome shotgun (WGS) entry which is preliminary data.</text>
</comment>
<dbReference type="GO" id="GO:0016787">
    <property type="term" value="F:hydrolase activity"/>
    <property type="evidence" value="ECO:0007669"/>
    <property type="project" value="UniProtKB-KW"/>
</dbReference>
<accession>A0A9D2EPQ4</accession>
<dbReference type="InterPro" id="IPR052553">
    <property type="entry name" value="CbiG_hydrolase"/>
</dbReference>
<dbReference type="EMBL" id="DXBP01000003">
    <property type="protein sequence ID" value="HIZ41102.1"/>
    <property type="molecule type" value="Genomic_DNA"/>
</dbReference>
<dbReference type="GO" id="GO:0009236">
    <property type="term" value="P:cobalamin biosynthetic process"/>
    <property type="evidence" value="ECO:0007669"/>
    <property type="project" value="InterPro"/>
</dbReference>
<dbReference type="SUPFAM" id="SSF159664">
    <property type="entry name" value="CobE/GbiG C-terminal domain-like"/>
    <property type="match status" value="1"/>
</dbReference>